<evidence type="ECO:0000256" key="4">
    <source>
        <dbReference type="ARBA" id="ARBA00023136"/>
    </source>
</evidence>
<comment type="caution">
    <text evidence="8">The sequence shown here is derived from an EMBL/GenBank/DDBJ whole genome shotgun (WGS) entry which is preliminary data.</text>
</comment>
<dbReference type="PROSITE" id="PS50893">
    <property type="entry name" value="ABC_TRANSPORTER_2"/>
    <property type="match status" value="1"/>
</dbReference>
<keyword evidence="9" id="KW-1185">Reference proteome</keyword>
<dbReference type="InterPro" id="IPR036640">
    <property type="entry name" value="ABC1_TM_sf"/>
</dbReference>
<keyword evidence="4 5" id="KW-0472">Membrane</keyword>
<dbReference type="InterPro" id="IPR003439">
    <property type="entry name" value="ABC_transporter-like_ATP-bd"/>
</dbReference>
<dbReference type="GO" id="GO:0005886">
    <property type="term" value="C:plasma membrane"/>
    <property type="evidence" value="ECO:0007669"/>
    <property type="project" value="UniProtKB-SubCell"/>
</dbReference>
<gene>
    <name evidence="8" type="ORF">KDL01_20270</name>
</gene>
<evidence type="ECO:0000259" key="6">
    <source>
        <dbReference type="PROSITE" id="PS50893"/>
    </source>
</evidence>
<feature type="domain" description="ABC transmembrane type-1" evidence="7">
    <location>
        <begin position="25"/>
        <end position="304"/>
    </location>
</feature>
<dbReference type="Pfam" id="PF00005">
    <property type="entry name" value="ABC_tran"/>
    <property type="match status" value="1"/>
</dbReference>
<evidence type="ECO:0000256" key="1">
    <source>
        <dbReference type="ARBA" id="ARBA00004651"/>
    </source>
</evidence>
<dbReference type="Gene3D" id="3.40.50.300">
    <property type="entry name" value="P-loop containing nucleotide triphosphate hydrolases"/>
    <property type="match status" value="1"/>
</dbReference>
<dbReference type="InterPro" id="IPR039421">
    <property type="entry name" value="Type_1_exporter"/>
</dbReference>
<dbReference type="InterPro" id="IPR027417">
    <property type="entry name" value="P-loop_NTPase"/>
</dbReference>
<feature type="transmembrane region" description="Helical" evidence="5">
    <location>
        <begin position="160"/>
        <end position="179"/>
    </location>
</feature>
<dbReference type="PANTHER" id="PTHR43394:SF1">
    <property type="entry name" value="ATP-BINDING CASSETTE SUB-FAMILY B MEMBER 10, MITOCHONDRIAL"/>
    <property type="match status" value="1"/>
</dbReference>
<feature type="transmembrane region" description="Helical" evidence="5">
    <location>
        <begin position="64"/>
        <end position="82"/>
    </location>
</feature>
<evidence type="ECO:0000259" key="7">
    <source>
        <dbReference type="PROSITE" id="PS50929"/>
    </source>
</evidence>
<dbReference type="GO" id="GO:0016887">
    <property type="term" value="F:ATP hydrolysis activity"/>
    <property type="evidence" value="ECO:0007669"/>
    <property type="project" value="InterPro"/>
</dbReference>
<evidence type="ECO:0000313" key="9">
    <source>
        <dbReference type="Proteomes" id="UP000675781"/>
    </source>
</evidence>
<keyword evidence="8" id="KW-0547">Nucleotide-binding</keyword>
<evidence type="ECO:0000313" key="8">
    <source>
        <dbReference type="EMBL" id="MBR7835622.1"/>
    </source>
</evidence>
<dbReference type="GO" id="GO:0015421">
    <property type="term" value="F:ABC-type oligopeptide transporter activity"/>
    <property type="evidence" value="ECO:0007669"/>
    <property type="project" value="TreeGrafter"/>
</dbReference>
<dbReference type="Gene3D" id="1.20.1560.10">
    <property type="entry name" value="ABC transporter type 1, transmembrane domain"/>
    <property type="match status" value="1"/>
</dbReference>
<evidence type="ECO:0000256" key="2">
    <source>
        <dbReference type="ARBA" id="ARBA00022692"/>
    </source>
</evidence>
<dbReference type="SUPFAM" id="SSF52540">
    <property type="entry name" value="P-loop containing nucleoside triphosphate hydrolases"/>
    <property type="match status" value="1"/>
</dbReference>
<dbReference type="GO" id="GO:0005524">
    <property type="term" value="F:ATP binding"/>
    <property type="evidence" value="ECO:0007669"/>
    <property type="project" value="UniProtKB-KW"/>
</dbReference>
<dbReference type="EMBL" id="JAGSOG010000102">
    <property type="protein sequence ID" value="MBR7835622.1"/>
    <property type="molecule type" value="Genomic_DNA"/>
</dbReference>
<comment type="subcellular location">
    <subcellularLocation>
        <location evidence="1">Cell membrane</location>
        <topology evidence="1">Multi-pass membrane protein</topology>
    </subcellularLocation>
</comment>
<keyword evidence="3 5" id="KW-1133">Transmembrane helix</keyword>
<dbReference type="SUPFAM" id="SSF90123">
    <property type="entry name" value="ABC transporter transmembrane region"/>
    <property type="match status" value="1"/>
</dbReference>
<sequence>MPISAPATPAALVRAALLTRRRDLAAACALFTGHQLGESLVPVVVGAAVSAVAGGGGMRALTPWLVLLAADFALLSCSYRFGARAAQRAKQYAAHAVRIQVVERAVAPGGGLDQPPGALLTLAGSDANRVGAFAGMCASGLAAAIALAASAALLLGYSPLLGAVVLGCVTLLLIAVARISERLRGRYRDEQQGATDAAALAEDVVRGLRVLRGIGAEQAAVADYRRVSRAALVSARRAAAREATVEAFESLAGGCYLVAVAAVGGWLALDGRLSLGHLIAVLGLARFLTGPLQTLFALGPARTRALASAQRILDLIQTPAAVHVREDGIEVGERVGAITFRGAVGRSGRALGFTVGAGRMTGVALDDPAAAADVAQLLAREYDPVDGSVELDGSPLPAYRLGALREAVLVSFHDAALFPGTIAENVGADPAAVYAAAADQVVQSVPGGRQARVGEDARNLSGGQVQRLALARALAAHPPVLVLHEPTTAVDAATADAVAERLPELRKGLTTIVVTTSPALLSRCDQVVFLAAGTDAVEGSHADLIRRDDAYRNLVTR</sequence>
<accession>A0A941EPN6</accession>
<evidence type="ECO:0000256" key="5">
    <source>
        <dbReference type="SAM" id="Phobius"/>
    </source>
</evidence>
<reference evidence="8" key="1">
    <citation type="submission" date="2021-04" db="EMBL/GenBank/DDBJ databases">
        <title>Genome based classification of Actinospica acidithermotolerans sp. nov., an actinobacterium isolated from an Indonesian hot spring.</title>
        <authorList>
            <person name="Kusuma A.B."/>
            <person name="Putra K.E."/>
            <person name="Nafisah S."/>
            <person name="Loh J."/>
            <person name="Nouioui I."/>
            <person name="Goodfellow M."/>
        </authorList>
    </citation>
    <scope>NUCLEOTIDE SEQUENCE</scope>
    <source>
        <strain evidence="8">CSCA 57</strain>
    </source>
</reference>
<dbReference type="Pfam" id="PF00664">
    <property type="entry name" value="ABC_membrane"/>
    <property type="match status" value="1"/>
</dbReference>
<organism evidence="8 9">
    <name type="scientific">Actinospica durhamensis</name>
    <dbReference type="NCBI Taxonomy" id="1508375"/>
    <lineage>
        <taxon>Bacteria</taxon>
        <taxon>Bacillati</taxon>
        <taxon>Actinomycetota</taxon>
        <taxon>Actinomycetes</taxon>
        <taxon>Catenulisporales</taxon>
        <taxon>Actinospicaceae</taxon>
        <taxon>Actinospica</taxon>
    </lineage>
</organism>
<dbReference type="PANTHER" id="PTHR43394">
    <property type="entry name" value="ATP-DEPENDENT PERMEASE MDL1, MITOCHONDRIAL"/>
    <property type="match status" value="1"/>
</dbReference>
<proteinExistence type="predicted"/>
<dbReference type="PROSITE" id="PS50929">
    <property type="entry name" value="ABC_TM1F"/>
    <property type="match status" value="1"/>
</dbReference>
<feature type="transmembrane region" description="Helical" evidence="5">
    <location>
        <begin position="251"/>
        <end position="269"/>
    </location>
</feature>
<feature type="transmembrane region" description="Helical" evidence="5">
    <location>
        <begin position="130"/>
        <end position="154"/>
    </location>
</feature>
<keyword evidence="8" id="KW-0067">ATP-binding</keyword>
<dbReference type="AlphaFoldDB" id="A0A941EPN6"/>
<evidence type="ECO:0000256" key="3">
    <source>
        <dbReference type="ARBA" id="ARBA00022989"/>
    </source>
</evidence>
<protein>
    <submittedName>
        <fullName evidence="8">ABC transporter ATP-binding protein</fullName>
    </submittedName>
</protein>
<keyword evidence="2 5" id="KW-0812">Transmembrane</keyword>
<dbReference type="Proteomes" id="UP000675781">
    <property type="component" value="Unassembled WGS sequence"/>
</dbReference>
<name>A0A941EPN6_9ACTN</name>
<dbReference type="RefSeq" id="WP_212530113.1">
    <property type="nucleotide sequence ID" value="NZ_JAGSOG010000102.1"/>
</dbReference>
<dbReference type="InterPro" id="IPR011527">
    <property type="entry name" value="ABC1_TM_dom"/>
</dbReference>
<feature type="domain" description="ABC transporter" evidence="6">
    <location>
        <begin position="333"/>
        <end position="557"/>
    </location>
</feature>